<keyword evidence="4" id="KW-1185">Reference proteome</keyword>
<feature type="domain" description="PX" evidence="2">
    <location>
        <begin position="103"/>
        <end position="219"/>
    </location>
</feature>
<dbReference type="GO" id="GO:0035091">
    <property type="term" value="F:phosphatidylinositol binding"/>
    <property type="evidence" value="ECO:0007669"/>
    <property type="project" value="InterPro"/>
</dbReference>
<organism evidence="3 4">
    <name type="scientific">Tribonema minus</name>
    <dbReference type="NCBI Taxonomy" id="303371"/>
    <lineage>
        <taxon>Eukaryota</taxon>
        <taxon>Sar</taxon>
        <taxon>Stramenopiles</taxon>
        <taxon>Ochrophyta</taxon>
        <taxon>PX clade</taxon>
        <taxon>Xanthophyceae</taxon>
        <taxon>Tribonematales</taxon>
        <taxon>Tribonemataceae</taxon>
        <taxon>Tribonema</taxon>
    </lineage>
</organism>
<dbReference type="SUPFAM" id="SSF64268">
    <property type="entry name" value="PX domain"/>
    <property type="match status" value="1"/>
</dbReference>
<dbReference type="OrthoDB" id="428895at2759"/>
<gene>
    <name evidence="3" type="ORF">JKP88DRAFT_297764</name>
</gene>
<dbReference type="AlphaFoldDB" id="A0A835ZD81"/>
<dbReference type="Pfam" id="PF00787">
    <property type="entry name" value="PX"/>
    <property type="match status" value="1"/>
</dbReference>
<protein>
    <submittedName>
        <fullName evidence="3">Phox homologous domain-containing protein</fullName>
    </submittedName>
</protein>
<feature type="compositionally biased region" description="Low complexity" evidence="1">
    <location>
        <begin position="52"/>
        <end position="72"/>
    </location>
</feature>
<proteinExistence type="predicted"/>
<reference evidence="3" key="1">
    <citation type="submission" date="2021-02" db="EMBL/GenBank/DDBJ databases">
        <title>First Annotated Genome of the Yellow-green Alga Tribonema minus.</title>
        <authorList>
            <person name="Mahan K.M."/>
        </authorList>
    </citation>
    <scope>NUCLEOTIDE SEQUENCE</scope>
    <source>
        <strain evidence="3">UTEX B ZZ1240</strain>
    </source>
</reference>
<sequence>MPGASLKVGLALTSYRAASATLRRRSISNNCMHSPSLRQAKAALLKARGIGSSSSCGSSSRGSGGTISATGADGAGGNDVERYLQRFAEVFFAPTAWSSRFGEKFFTAAVMGAEIVKDGPKVAMYRIICRCGTQEWSVKRRYSEFAVLFETVVSALRIALSEAPALPPKTPLWQDKNAPQVVQERRVGLNAALVALLSLPGVVQHTATRVFLAIPGSGNSGC</sequence>
<evidence type="ECO:0000256" key="1">
    <source>
        <dbReference type="SAM" id="MobiDB-lite"/>
    </source>
</evidence>
<dbReference type="Proteomes" id="UP000664859">
    <property type="component" value="Unassembled WGS sequence"/>
</dbReference>
<dbReference type="InterPro" id="IPR036871">
    <property type="entry name" value="PX_dom_sf"/>
</dbReference>
<feature type="region of interest" description="Disordered" evidence="1">
    <location>
        <begin position="52"/>
        <end position="74"/>
    </location>
</feature>
<evidence type="ECO:0000313" key="4">
    <source>
        <dbReference type="Proteomes" id="UP000664859"/>
    </source>
</evidence>
<evidence type="ECO:0000313" key="3">
    <source>
        <dbReference type="EMBL" id="KAG5190846.1"/>
    </source>
</evidence>
<evidence type="ECO:0000259" key="2">
    <source>
        <dbReference type="PROSITE" id="PS50195"/>
    </source>
</evidence>
<dbReference type="CDD" id="cd06093">
    <property type="entry name" value="PX_domain"/>
    <property type="match status" value="1"/>
</dbReference>
<dbReference type="Gene3D" id="3.30.1520.10">
    <property type="entry name" value="Phox-like domain"/>
    <property type="match status" value="1"/>
</dbReference>
<dbReference type="EMBL" id="JAFCMP010000027">
    <property type="protein sequence ID" value="KAG5190846.1"/>
    <property type="molecule type" value="Genomic_DNA"/>
</dbReference>
<dbReference type="InterPro" id="IPR001683">
    <property type="entry name" value="PX_dom"/>
</dbReference>
<name>A0A835ZD81_9STRA</name>
<dbReference type="PROSITE" id="PS50195">
    <property type="entry name" value="PX"/>
    <property type="match status" value="1"/>
</dbReference>
<accession>A0A835ZD81</accession>
<comment type="caution">
    <text evidence="3">The sequence shown here is derived from an EMBL/GenBank/DDBJ whole genome shotgun (WGS) entry which is preliminary data.</text>
</comment>